<feature type="transmembrane region" description="Helical" evidence="1">
    <location>
        <begin position="173"/>
        <end position="191"/>
    </location>
</feature>
<feature type="transmembrane region" description="Helical" evidence="1">
    <location>
        <begin position="439"/>
        <end position="461"/>
    </location>
</feature>
<feature type="transmembrane region" description="Helical" evidence="1">
    <location>
        <begin position="285"/>
        <end position="305"/>
    </location>
</feature>
<keyword evidence="1" id="KW-1133">Transmembrane helix</keyword>
<feature type="transmembrane region" description="Helical" evidence="1">
    <location>
        <begin position="481"/>
        <end position="498"/>
    </location>
</feature>
<feature type="transmembrane region" description="Helical" evidence="1">
    <location>
        <begin position="366"/>
        <end position="385"/>
    </location>
</feature>
<proteinExistence type="predicted"/>
<feature type="transmembrane region" description="Helical" evidence="1">
    <location>
        <begin position="211"/>
        <end position="243"/>
    </location>
</feature>
<keyword evidence="1" id="KW-0472">Membrane</keyword>
<protein>
    <submittedName>
        <fullName evidence="3">Uncharacterized protein</fullName>
    </submittedName>
</protein>
<feature type="transmembrane region" description="Helical" evidence="1">
    <location>
        <begin position="337"/>
        <end position="359"/>
    </location>
</feature>
<organism evidence="3 4">
    <name type="scientific">Candidatus Woesebacteria bacterium RBG_16_42_24</name>
    <dbReference type="NCBI Taxonomy" id="1802485"/>
    <lineage>
        <taxon>Bacteria</taxon>
        <taxon>Candidatus Woeseibacteriota</taxon>
    </lineage>
</organism>
<name>A0A1F7XL57_9BACT</name>
<feature type="chain" id="PRO_5009533744" evidence="2">
    <location>
        <begin position="27"/>
        <end position="578"/>
    </location>
</feature>
<evidence type="ECO:0000313" key="3">
    <source>
        <dbReference type="EMBL" id="OGM15804.1"/>
    </source>
</evidence>
<dbReference type="AlphaFoldDB" id="A0A1F7XL57"/>
<comment type="caution">
    <text evidence="3">The sequence shown here is derived from an EMBL/GenBank/DDBJ whole genome shotgun (WGS) entry which is preliminary data.</text>
</comment>
<keyword evidence="2" id="KW-0732">Signal</keyword>
<evidence type="ECO:0000313" key="4">
    <source>
        <dbReference type="Proteomes" id="UP000177382"/>
    </source>
</evidence>
<gene>
    <name evidence="3" type="ORF">A2V97_03475</name>
</gene>
<evidence type="ECO:0000256" key="1">
    <source>
        <dbReference type="SAM" id="Phobius"/>
    </source>
</evidence>
<keyword evidence="1" id="KW-0812">Transmembrane</keyword>
<accession>A0A1F7XL57</accession>
<feature type="transmembrane region" description="Helical" evidence="1">
    <location>
        <begin position="312"/>
        <end position="331"/>
    </location>
</feature>
<feature type="signal peptide" evidence="2">
    <location>
        <begin position="1"/>
        <end position="26"/>
    </location>
</feature>
<sequence>MIKKLLASLLLSIFLLVSIFPKVASAQTWYSQGPLEWYTKVYDEAQSPQNEIFGERYTAAQVEWIIYTIVTWPFTKILGPEITTCALSTDVGTCITAIITDASPLPNLAALPKPKEEGLLKVMFKDKELSGVTYVKNVIRKFHLVPQAEAQAGFGFTEALLPIQAMWRASRDIAYGLFVVVALILAFMIMFRVKIAPQVVITAQSALPKILIAVVLVTFSYAIAGFIIDFMYVVIGLISLLAVNYFPDLLIKSIAPPLPPVITPTVIFNTLTLGQPLSLNFPSPYGIFGLFAFYLLLFALSGALVIGSSIGLIGIALTGAVGAALLLSVFPTAGLTAMLLLVGFILFLIVFIILLWMFFKTLFMLFKAYAGVILLTIFAPFQILVGTVVPSLGFGRWLRSFVANLAVFVVVGVLFLLAYIFAIQAMTFALLANGIQEDVILGILNGIFGTNIIGTAQNLFLGTSSAGWPPLLGTLGGSGDAAVSFLFLGVSFVLFTLIPKAADIIQGLISGRPFAYGTAIGEAFSPLAYPFGVAKGAAEKGVTGYVGEGYIKPWLQQRFGHGTPEVGRRGLGGKPLAE</sequence>
<evidence type="ECO:0000256" key="2">
    <source>
        <dbReference type="SAM" id="SignalP"/>
    </source>
</evidence>
<reference evidence="3 4" key="1">
    <citation type="journal article" date="2016" name="Nat. Commun.">
        <title>Thousands of microbial genomes shed light on interconnected biogeochemical processes in an aquifer system.</title>
        <authorList>
            <person name="Anantharaman K."/>
            <person name="Brown C.T."/>
            <person name="Hug L.A."/>
            <person name="Sharon I."/>
            <person name="Castelle C.J."/>
            <person name="Probst A.J."/>
            <person name="Thomas B.C."/>
            <person name="Singh A."/>
            <person name="Wilkins M.J."/>
            <person name="Karaoz U."/>
            <person name="Brodie E.L."/>
            <person name="Williams K.H."/>
            <person name="Hubbard S.S."/>
            <person name="Banfield J.F."/>
        </authorList>
    </citation>
    <scope>NUCLEOTIDE SEQUENCE [LARGE SCALE GENOMIC DNA]</scope>
</reference>
<dbReference type="STRING" id="1802485.A2V97_03475"/>
<dbReference type="Proteomes" id="UP000177382">
    <property type="component" value="Unassembled WGS sequence"/>
</dbReference>
<feature type="transmembrane region" description="Helical" evidence="1">
    <location>
        <begin position="405"/>
        <end position="432"/>
    </location>
</feature>
<dbReference type="EMBL" id="MGFX01000001">
    <property type="protein sequence ID" value="OGM15804.1"/>
    <property type="molecule type" value="Genomic_DNA"/>
</dbReference>